<dbReference type="PANTHER" id="PTHR12835:SF5">
    <property type="entry name" value="BIOTIN--PROTEIN LIGASE"/>
    <property type="match status" value="1"/>
</dbReference>
<dbReference type="EMBL" id="LT629774">
    <property type="protein sequence ID" value="SDS74193.1"/>
    <property type="molecule type" value="Genomic_DNA"/>
</dbReference>
<dbReference type="STRING" id="1249933.SAMN04489797_2307"/>
<dbReference type="InterPro" id="IPR004143">
    <property type="entry name" value="BPL_LPL_catalytic"/>
</dbReference>
<protein>
    <submittedName>
        <fullName evidence="3">BirA family transcriptional regulator, biotin operon repressor / biotin-[acetyl-CoA-carboxylase] ligase</fullName>
    </submittedName>
</protein>
<dbReference type="Pfam" id="PF03099">
    <property type="entry name" value="BPL_LplA_LipB"/>
    <property type="match status" value="1"/>
</dbReference>
<evidence type="ECO:0000259" key="2">
    <source>
        <dbReference type="PROSITE" id="PS51733"/>
    </source>
</evidence>
<dbReference type="GO" id="GO:0005737">
    <property type="term" value="C:cytoplasm"/>
    <property type="evidence" value="ECO:0007669"/>
    <property type="project" value="TreeGrafter"/>
</dbReference>
<dbReference type="RefSeq" id="WP_092446832.1">
    <property type="nucleotide sequence ID" value="NZ_LT629774.1"/>
</dbReference>
<keyword evidence="1 3" id="KW-0436">Ligase</keyword>
<dbReference type="InterPro" id="IPR045864">
    <property type="entry name" value="aa-tRNA-synth_II/BPL/LPL"/>
</dbReference>
<sequence>MYIIKLNAIDSTNTYLKEMSSVSLPQDYTVVVAELQTKGRGQMGAEWIAESGKNLTASVFKRFTAFNVTDQFYISMTVSLAIIRALNSFKIPRLHIKWPNDILSADRKLCGILIENVIKNNRLQGSIIGFGLNVNQKSFDNLPQASSMSLLTGVIYNKEEVLSELLKQLKIYFTLLEQKKLLEIKSEYESLLFRKNKPSTFRTPKDDSFSGIIQGVTETGQLQVWTEDDIIKIFDLKEVKLMY</sequence>
<dbReference type="GO" id="GO:0004077">
    <property type="term" value="F:biotin--[biotin carboxyl-carrier protein] ligase activity"/>
    <property type="evidence" value="ECO:0007669"/>
    <property type="project" value="InterPro"/>
</dbReference>
<organism evidence="3 4">
    <name type="scientific">Winogradskyella sediminis</name>
    <dbReference type="NCBI Taxonomy" id="1382466"/>
    <lineage>
        <taxon>Bacteria</taxon>
        <taxon>Pseudomonadati</taxon>
        <taxon>Bacteroidota</taxon>
        <taxon>Flavobacteriia</taxon>
        <taxon>Flavobacteriales</taxon>
        <taxon>Flavobacteriaceae</taxon>
        <taxon>Winogradskyella</taxon>
    </lineage>
</organism>
<dbReference type="Proteomes" id="UP000198963">
    <property type="component" value="Chromosome I"/>
</dbReference>
<dbReference type="AlphaFoldDB" id="A0A1H1UP06"/>
<dbReference type="NCBIfam" id="TIGR00121">
    <property type="entry name" value="birA_ligase"/>
    <property type="match status" value="1"/>
</dbReference>
<dbReference type="SUPFAM" id="SSF55681">
    <property type="entry name" value="Class II aaRS and biotin synthetases"/>
    <property type="match status" value="1"/>
</dbReference>
<dbReference type="CDD" id="cd16442">
    <property type="entry name" value="BPL"/>
    <property type="match status" value="1"/>
</dbReference>
<dbReference type="PROSITE" id="PS51733">
    <property type="entry name" value="BPL_LPL_CATALYTIC"/>
    <property type="match status" value="1"/>
</dbReference>
<evidence type="ECO:0000256" key="1">
    <source>
        <dbReference type="ARBA" id="ARBA00022598"/>
    </source>
</evidence>
<accession>A0A1H1UP06</accession>
<evidence type="ECO:0000313" key="3">
    <source>
        <dbReference type="EMBL" id="SDS74193.1"/>
    </source>
</evidence>
<keyword evidence="4" id="KW-1185">Reference proteome</keyword>
<dbReference type="InterPro" id="IPR004408">
    <property type="entry name" value="Biotin_CoA_COase_ligase"/>
</dbReference>
<evidence type="ECO:0000313" key="4">
    <source>
        <dbReference type="Proteomes" id="UP000198963"/>
    </source>
</evidence>
<dbReference type="Gene3D" id="3.30.930.10">
    <property type="entry name" value="Bira Bifunctional Protein, Domain 2"/>
    <property type="match status" value="1"/>
</dbReference>
<name>A0A1H1UP06_9FLAO</name>
<dbReference type="PANTHER" id="PTHR12835">
    <property type="entry name" value="BIOTIN PROTEIN LIGASE"/>
    <property type="match status" value="1"/>
</dbReference>
<reference evidence="3 4" key="1">
    <citation type="submission" date="2016-10" db="EMBL/GenBank/DDBJ databases">
        <authorList>
            <person name="Varghese N."/>
            <person name="Submissions S."/>
        </authorList>
    </citation>
    <scope>NUCLEOTIDE SEQUENCE [LARGE SCALE GENOMIC DNA]</scope>
    <source>
        <strain evidence="3 4">RHA_55</strain>
    </source>
</reference>
<gene>
    <name evidence="3" type="ORF">SAMN04489797_2307</name>
</gene>
<proteinExistence type="predicted"/>
<feature type="domain" description="BPL/LPL catalytic" evidence="2">
    <location>
        <begin position="1"/>
        <end position="177"/>
    </location>
</feature>